<feature type="region of interest" description="Disordered" evidence="1">
    <location>
        <begin position="88"/>
        <end position="139"/>
    </location>
</feature>
<evidence type="ECO:0000256" key="1">
    <source>
        <dbReference type="SAM" id="MobiDB-lite"/>
    </source>
</evidence>
<keyword evidence="5" id="KW-1185">Reference proteome</keyword>
<protein>
    <recommendedName>
        <fullName evidence="3">SAYSvFN domain-containing protein</fullName>
    </recommendedName>
</protein>
<evidence type="ECO:0000313" key="5">
    <source>
        <dbReference type="Proteomes" id="UP001230188"/>
    </source>
</evidence>
<keyword evidence="2" id="KW-0472">Membrane</keyword>
<reference evidence="4" key="1">
    <citation type="submission" date="2023-01" db="EMBL/GenBank/DDBJ databases">
        <title>Metagenome sequencing of chrysophaentin producing Chrysophaeum taylorii.</title>
        <authorList>
            <person name="Davison J."/>
            <person name="Bewley C."/>
        </authorList>
    </citation>
    <scope>NUCLEOTIDE SEQUENCE</scope>
    <source>
        <strain evidence="4">NIES-1699</strain>
    </source>
</reference>
<dbReference type="EMBL" id="JAQMWT010000050">
    <property type="protein sequence ID" value="KAJ8612435.1"/>
    <property type="molecule type" value="Genomic_DNA"/>
</dbReference>
<dbReference type="Proteomes" id="UP001230188">
    <property type="component" value="Unassembled WGS sequence"/>
</dbReference>
<evidence type="ECO:0000313" key="4">
    <source>
        <dbReference type="EMBL" id="KAJ8612435.1"/>
    </source>
</evidence>
<sequence length="139" mass="15153">MVVSSRSSPRRRGVALACMVGIQVAAIRYDLAVPAFIVLSIVALVLFGTREKWDGEASAYSVCNNGRRLPGQFTAEQFDAQLRGIPPPDDAMMLGRPETKAARKPVAVASEEEREARRRLRAAAAEQRSKTTTTTPPKL</sequence>
<accession>A0AAD7XR44</accession>
<evidence type="ECO:0000259" key="3">
    <source>
        <dbReference type="Pfam" id="PF10260"/>
    </source>
</evidence>
<dbReference type="InterPro" id="IPR019387">
    <property type="entry name" value="SAYSvFN_dom"/>
</dbReference>
<feature type="transmembrane region" description="Helical" evidence="2">
    <location>
        <begin position="12"/>
        <end position="27"/>
    </location>
</feature>
<proteinExistence type="predicted"/>
<feature type="compositionally biased region" description="Polar residues" evidence="1">
    <location>
        <begin position="130"/>
        <end position="139"/>
    </location>
</feature>
<dbReference type="Pfam" id="PF10260">
    <property type="entry name" value="SAYSvFN"/>
    <property type="match status" value="1"/>
</dbReference>
<evidence type="ECO:0000256" key="2">
    <source>
        <dbReference type="SAM" id="Phobius"/>
    </source>
</evidence>
<keyword evidence="2" id="KW-1133">Transmembrane helix</keyword>
<feature type="domain" description="SAYSvFN" evidence="3">
    <location>
        <begin position="20"/>
        <end position="82"/>
    </location>
</feature>
<organism evidence="4 5">
    <name type="scientific">Chrysophaeum taylorii</name>
    <dbReference type="NCBI Taxonomy" id="2483200"/>
    <lineage>
        <taxon>Eukaryota</taxon>
        <taxon>Sar</taxon>
        <taxon>Stramenopiles</taxon>
        <taxon>Ochrophyta</taxon>
        <taxon>Pelagophyceae</taxon>
        <taxon>Pelagomonadales</taxon>
        <taxon>Pelagomonadaceae</taxon>
        <taxon>Chrysophaeum</taxon>
    </lineage>
</organism>
<dbReference type="PANTHER" id="PTHR13527">
    <property type="entry name" value="SAYSVFN DOMAIN-CONTAINING PROTEIN 1"/>
    <property type="match status" value="1"/>
</dbReference>
<name>A0AAD7XR44_9STRA</name>
<feature type="transmembrane region" description="Helical" evidence="2">
    <location>
        <begin position="33"/>
        <end position="49"/>
    </location>
</feature>
<comment type="caution">
    <text evidence="4">The sequence shown here is derived from an EMBL/GenBank/DDBJ whole genome shotgun (WGS) entry which is preliminary data.</text>
</comment>
<dbReference type="InterPro" id="IPR039159">
    <property type="entry name" value="SAYSD1"/>
</dbReference>
<keyword evidence="2" id="KW-0812">Transmembrane</keyword>
<dbReference type="PANTHER" id="PTHR13527:SF0">
    <property type="entry name" value="SAYSVFN DOMAIN-CONTAINING PROTEIN 1"/>
    <property type="match status" value="1"/>
</dbReference>
<dbReference type="AlphaFoldDB" id="A0AAD7XR44"/>
<gene>
    <name evidence="4" type="ORF">CTAYLR_006589</name>
</gene>